<feature type="domain" description="Tectonic-1-3 N-terminal" evidence="8">
    <location>
        <begin position="98"/>
        <end position="213"/>
    </location>
</feature>
<evidence type="ECO:0000256" key="1">
    <source>
        <dbReference type="ARBA" id="ARBA00007633"/>
    </source>
</evidence>
<dbReference type="Proteomes" id="UP000765507">
    <property type="component" value="Unassembled WGS sequence"/>
</dbReference>
<evidence type="ECO:0000256" key="5">
    <source>
        <dbReference type="ARBA" id="ARBA00023180"/>
    </source>
</evidence>
<dbReference type="Pfam" id="PF25752">
    <property type="entry name" value="DUF1619_N"/>
    <property type="match status" value="1"/>
</dbReference>
<dbReference type="PANTHER" id="PTHR14611:SF1">
    <property type="entry name" value="TECTONIC-1"/>
    <property type="match status" value="1"/>
</dbReference>
<feature type="domain" description="Tectonic-1-3" evidence="7">
    <location>
        <begin position="249"/>
        <end position="410"/>
    </location>
</feature>
<dbReference type="AlphaFoldDB" id="A0A8T1SUT6"/>
<dbReference type="GO" id="GO:1904491">
    <property type="term" value="P:protein localization to ciliary transition zone"/>
    <property type="evidence" value="ECO:0007669"/>
    <property type="project" value="TreeGrafter"/>
</dbReference>
<feature type="domain" description="Tectonic-1-3" evidence="7">
    <location>
        <begin position="420"/>
        <end position="599"/>
    </location>
</feature>
<protein>
    <submittedName>
        <fullName evidence="9">Tectonic family member 1</fullName>
    </submittedName>
</protein>
<dbReference type="Pfam" id="PF07773">
    <property type="entry name" value="TCTN_DUF1619"/>
    <property type="match status" value="2"/>
</dbReference>
<dbReference type="OrthoDB" id="2104337at2759"/>
<dbReference type="InterPro" id="IPR011677">
    <property type="entry name" value="TCTN1-3_dom"/>
</dbReference>
<dbReference type="PANTHER" id="PTHR14611">
    <property type="entry name" value="TECTONIC FAMILY MEMBER"/>
    <property type="match status" value="1"/>
</dbReference>
<keyword evidence="5" id="KW-0325">Glycoprotein</keyword>
<feature type="compositionally biased region" description="Pro residues" evidence="6">
    <location>
        <begin position="82"/>
        <end position="94"/>
    </location>
</feature>
<dbReference type="GO" id="GO:0036038">
    <property type="term" value="C:MKS complex"/>
    <property type="evidence" value="ECO:0007669"/>
    <property type="project" value="TreeGrafter"/>
</dbReference>
<dbReference type="InterPro" id="IPR057724">
    <property type="entry name" value="TCTN1-3_N"/>
</dbReference>
<reference evidence="9 10" key="1">
    <citation type="journal article" date="2020" name="G3 (Bethesda)">
        <title>Draft Genome of the Common Snapping Turtle, Chelydra serpentina, a Model for Phenotypic Plasticity in Reptiles.</title>
        <authorList>
            <person name="Das D."/>
            <person name="Singh S.K."/>
            <person name="Bierstedt J."/>
            <person name="Erickson A."/>
            <person name="Galli G.L.J."/>
            <person name="Crossley D.A. 2nd"/>
            <person name="Rhen T."/>
        </authorList>
    </citation>
    <scope>NUCLEOTIDE SEQUENCE [LARGE SCALE GENOMIC DNA]</scope>
    <source>
        <strain evidence="9">KW</strain>
    </source>
</reference>
<gene>
    <name evidence="9" type="primary">tctn1</name>
    <name evidence="9" type="ORF">G0U57_020211</name>
</gene>
<dbReference type="GO" id="GO:0060271">
    <property type="term" value="P:cilium assembly"/>
    <property type="evidence" value="ECO:0007669"/>
    <property type="project" value="TreeGrafter"/>
</dbReference>
<comment type="similarity">
    <text evidence="1">Belongs to the tectonic family.</text>
</comment>
<dbReference type="EMBL" id="JAHGAV010000083">
    <property type="protein sequence ID" value="KAG6932962.1"/>
    <property type="molecule type" value="Genomic_DNA"/>
</dbReference>
<keyword evidence="4" id="KW-0970">Cilium biogenesis/degradation</keyword>
<feature type="compositionally biased region" description="Low complexity" evidence="6">
    <location>
        <begin position="95"/>
        <end position="104"/>
    </location>
</feature>
<keyword evidence="10" id="KW-1185">Reference proteome</keyword>
<comment type="subunit">
    <text evidence="2">Part of the tectonic-like complex (also named B9 complex).</text>
</comment>
<evidence type="ECO:0000256" key="3">
    <source>
        <dbReference type="ARBA" id="ARBA00022729"/>
    </source>
</evidence>
<evidence type="ECO:0000313" key="10">
    <source>
        <dbReference type="Proteomes" id="UP000765507"/>
    </source>
</evidence>
<feature type="non-terminal residue" evidence="9">
    <location>
        <position position="1"/>
    </location>
</feature>
<name>A0A8T1SUT6_CHESE</name>
<keyword evidence="3" id="KW-0732">Signal</keyword>
<comment type="caution">
    <text evidence="9">The sequence shown here is derived from an EMBL/GenBank/DDBJ whole genome shotgun (WGS) entry which is preliminary data.</text>
</comment>
<feature type="compositionally biased region" description="Polar residues" evidence="6">
    <location>
        <begin position="34"/>
        <end position="46"/>
    </location>
</feature>
<sequence>RAGLGGAGMAAAAAALGLGILLLLPPLPAVKRVSGQSRSASATPQPSAGPGPTAPSVPETPGRPAASPTAPGLGVGSSPAPASLPPETPAPPAASPAAAPEARAGPGTVTDVATLCVCDLSVAQCDVNCCCDPDCSATDFSLFTTCSVHIVTGDSQLCNQEAALYSINVAVHPPERIFKLVDQNNPSIFCIHATNYKHALSFISPEMPTSQNFDSLLKQFEGVTFSAESDVLLNTESDAQNSSNANETARYEYGVPLQTADAFLRLPAPLVSSQCSDANPAGFLVNQAVKCSRMINVGNCNTIQALSMLFYTNSSILAVPKSSQMVNITVQTITVQSLSGTRTQLNSSDVLLLPMYLNDQVCINVVLGASYSITYTDAGEVTDAAVSFVLGTINNTMVPIQQSFAITFTQLNTKPVPLSGNPGYGIGLPLRAGFRPPGSGIIQSTNTYGQFTILQSSSNQDCLAVEGVRTPILFGYNMISGCKVRITASTECQLLANIILNVLKGQNFPEYVASFGNSQAQDVLDWVPITHIQSSEQGLCQIPVSFEIEVKWTKYGSLVNPQAKIVNISATVITTILAQTNFGSERTIQVASSVTFVDVSTPAEPGYKVQPTIDAKLPFDFFFPFI</sequence>
<organism evidence="9 10">
    <name type="scientific">Chelydra serpentina</name>
    <name type="common">Snapping turtle</name>
    <name type="synonym">Testudo serpentina</name>
    <dbReference type="NCBI Taxonomy" id="8475"/>
    <lineage>
        <taxon>Eukaryota</taxon>
        <taxon>Metazoa</taxon>
        <taxon>Chordata</taxon>
        <taxon>Craniata</taxon>
        <taxon>Vertebrata</taxon>
        <taxon>Euteleostomi</taxon>
        <taxon>Archelosauria</taxon>
        <taxon>Testudinata</taxon>
        <taxon>Testudines</taxon>
        <taxon>Cryptodira</taxon>
        <taxon>Durocryptodira</taxon>
        <taxon>Americhelydia</taxon>
        <taxon>Chelydroidea</taxon>
        <taxon>Chelydridae</taxon>
        <taxon>Chelydra</taxon>
    </lineage>
</organism>
<accession>A0A8T1SUT6</accession>
<evidence type="ECO:0000259" key="8">
    <source>
        <dbReference type="Pfam" id="PF25752"/>
    </source>
</evidence>
<evidence type="ECO:0000256" key="6">
    <source>
        <dbReference type="SAM" id="MobiDB-lite"/>
    </source>
</evidence>
<evidence type="ECO:0000256" key="2">
    <source>
        <dbReference type="ARBA" id="ARBA00011495"/>
    </source>
</evidence>
<evidence type="ECO:0000313" key="9">
    <source>
        <dbReference type="EMBL" id="KAG6932962.1"/>
    </source>
</evidence>
<proteinExistence type="inferred from homology"/>
<feature type="region of interest" description="Disordered" evidence="6">
    <location>
        <begin position="32"/>
        <end position="104"/>
    </location>
</feature>
<evidence type="ECO:0000259" key="7">
    <source>
        <dbReference type="Pfam" id="PF07773"/>
    </source>
</evidence>
<evidence type="ECO:0000256" key="4">
    <source>
        <dbReference type="ARBA" id="ARBA00022794"/>
    </source>
</evidence>
<dbReference type="InterPro" id="IPR040354">
    <property type="entry name" value="TCTN1-3"/>
</dbReference>